<proteinExistence type="predicted"/>
<evidence type="ECO:0000256" key="1">
    <source>
        <dbReference type="SAM" id="Phobius"/>
    </source>
</evidence>
<dbReference type="EMBL" id="JAQQBS010000001">
    <property type="protein sequence ID" value="KAK0177871.1"/>
    <property type="molecule type" value="Genomic_DNA"/>
</dbReference>
<keyword evidence="1" id="KW-0812">Transmembrane</keyword>
<name>A0AA39FYJ0_9HYME</name>
<gene>
    <name evidence="2" type="ORF">PV328_001879</name>
</gene>
<sequence length="122" mass="13193">MKSIRQKMIKVPTKTVTSTSLFYTPPLRRRYFARHQWDRALSEQEMPLCNGYSIAAELLMTLLLMLLCSFYYYITLTTTTTTTTAAVVAPGSTGIAVGGGCASGSGAGGNSGIDYVGRDGHR</sequence>
<reference evidence="2" key="1">
    <citation type="journal article" date="2023" name="bioRxiv">
        <title>Scaffold-level genome assemblies of two parasitoid biocontrol wasps reveal the parthenogenesis mechanism and an associated novel virus.</title>
        <authorList>
            <person name="Inwood S."/>
            <person name="Skelly J."/>
            <person name="Guhlin J."/>
            <person name="Harrop T."/>
            <person name="Goldson S."/>
            <person name="Dearden P."/>
        </authorList>
    </citation>
    <scope>NUCLEOTIDE SEQUENCE</scope>
    <source>
        <strain evidence="2">Irish</strain>
        <tissue evidence="2">Whole body</tissue>
    </source>
</reference>
<keyword evidence="1" id="KW-1133">Transmembrane helix</keyword>
<protein>
    <submittedName>
        <fullName evidence="2">Uncharacterized protein</fullName>
    </submittedName>
</protein>
<evidence type="ECO:0000313" key="2">
    <source>
        <dbReference type="EMBL" id="KAK0177871.1"/>
    </source>
</evidence>
<keyword evidence="3" id="KW-1185">Reference proteome</keyword>
<organism evidence="2 3">
    <name type="scientific">Microctonus aethiopoides</name>
    <dbReference type="NCBI Taxonomy" id="144406"/>
    <lineage>
        <taxon>Eukaryota</taxon>
        <taxon>Metazoa</taxon>
        <taxon>Ecdysozoa</taxon>
        <taxon>Arthropoda</taxon>
        <taxon>Hexapoda</taxon>
        <taxon>Insecta</taxon>
        <taxon>Pterygota</taxon>
        <taxon>Neoptera</taxon>
        <taxon>Endopterygota</taxon>
        <taxon>Hymenoptera</taxon>
        <taxon>Apocrita</taxon>
        <taxon>Ichneumonoidea</taxon>
        <taxon>Braconidae</taxon>
        <taxon>Euphorinae</taxon>
        <taxon>Microctonus</taxon>
    </lineage>
</organism>
<reference evidence="2" key="2">
    <citation type="submission" date="2023-03" db="EMBL/GenBank/DDBJ databases">
        <authorList>
            <person name="Inwood S.N."/>
            <person name="Skelly J.G."/>
            <person name="Guhlin J."/>
            <person name="Harrop T.W.R."/>
            <person name="Goldson S.G."/>
            <person name="Dearden P.K."/>
        </authorList>
    </citation>
    <scope>NUCLEOTIDE SEQUENCE</scope>
    <source>
        <strain evidence="2">Irish</strain>
        <tissue evidence="2">Whole body</tissue>
    </source>
</reference>
<comment type="caution">
    <text evidence="2">The sequence shown here is derived from an EMBL/GenBank/DDBJ whole genome shotgun (WGS) entry which is preliminary data.</text>
</comment>
<keyword evidence="1" id="KW-0472">Membrane</keyword>
<accession>A0AA39FYJ0</accession>
<dbReference type="Proteomes" id="UP001168990">
    <property type="component" value="Unassembled WGS sequence"/>
</dbReference>
<feature type="transmembrane region" description="Helical" evidence="1">
    <location>
        <begin position="54"/>
        <end position="74"/>
    </location>
</feature>
<dbReference type="AlphaFoldDB" id="A0AA39FYJ0"/>
<evidence type="ECO:0000313" key="3">
    <source>
        <dbReference type="Proteomes" id="UP001168990"/>
    </source>
</evidence>